<evidence type="ECO:0000313" key="1">
    <source>
        <dbReference type="EMBL" id="KAJ8676750.1"/>
    </source>
</evidence>
<protein>
    <submittedName>
        <fullName evidence="1">Uncharacterized protein</fullName>
    </submittedName>
</protein>
<evidence type="ECO:0000313" key="2">
    <source>
        <dbReference type="Proteomes" id="UP001239111"/>
    </source>
</evidence>
<gene>
    <name evidence="1" type="ORF">QAD02_012537</name>
</gene>
<organism evidence="1 2">
    <name type="scientific">Eretmocerus hayati</name>
    <dbReference type="NCBI Taxonomy" id="131215"/>
    <lineage>
        <taxon>Eukaryota</taxon>
        <taxon>Metazoa</taxon>
        <taxon>Ecdysozoa</taxon>
        <taxon>Arthropoda</taxon>
        <taxon>Hexapoda</taxon>
        <taxon>Insecta</taxon>
        <taxon>Pterygota</taxon>
        <taxon>Neoptera</taxon>
        <taxon>Endopterygota</taxon>
        <taxon>Hymenoptera</taxon>
        <taxon>Apocrita</taxon>
        <taxon>Proctotrupomorpha</taxon>
        <taxon>Chalcidoidea</taxon>
        <taxon>Aphelinidae</taxon>
        <taxon>Aphelininae</taxon>
        <taxon>Eretmocerus</taxon>
    </lineage>
</organism>
<accession>A0ACC2NZP5</accession>
<name>A0ACC2NZP5_9HYME</name>
<dbReference type="EMBL" id="CM056742">
    <property type="protein sequence ID" value="KAJ8676750.1"/>
    <property type="molecule type" value="Genomic_DNA"/>
</dbReference>
<sequence>MKCTKCPQDLLMSNITSHYTSGLAYISTINCENCNLINEVETSRKHRVNNNTQNFLHAKVHNDMTTKAVLVACHSDGIRTELNKILACLDLATINPSVYREYELGVGPALENQAMLICDRAAEEECRLLLEKMEELEKL</sequence>
<comment type="caution">
    <text evidence="1">The sequence shown here is derived from an EMBL/GenBank/DDBJ whole genome shotgun (WGS) entry which is preliminary data.</text>
</comment>
<keyword evidence="2" id="KW-1185">Reference proteome</keyword>
<proteinExistence type="predicted"/>
<dbReference type="Proteomes" id="UP001239111">
    <property type="component" value="Chromosome 2"/>
</dbReference>
<reference evidence="1" key="1">
    <citation type="submission" date="2023-04" db="EMBL/GenBank/DDBJ databases">
        <title>A chromosome-level genome assembly of the parasitoid wasp Eretmocerus hayati.</title>
        <authorList>
            <person name="Zhong Y."/>
            <person name="Liu S."/>
            <person name="Liu Y."/>
        </authorList>
    </citation>
    <scope>NUCLEOTIDE SEQUENCE</scope>
    <source>
        <strain evidence="1">ZJU_SS_LIU_2023</strain>
    </source>
</reference>